<evidence type="ECO:0000313" key="3">
    <source>
        <dbReference type="Proteomes" id="UP001642409"/>
    </source>
</evidence>
<name>A0AA86PV49_9EUKA</name>
<accession>A0AA86PV49</accession>
<keyword evidence="3" id="KW-1185">Reference proteome</keyword>
<dbReference type="EMBL" id="CAXDID020000089">
    <property type="protein sequence ID" value="CAL6021794.1"/>
    <property type="molecule type" value="Genomic_DNA"/>
</dbReference>
<sequence>MKTILNNKPVRLNKSPEDLQKLYQRKKQVQKLEANKYMKNTTLSTLLEHQSNIDSPTLQPLIQFTKKQKPSQNKISINRTFNSDPFQRNSQLIDISLRSSMIQNLIYEQFGREPQNRRAEIMEVPDWVDRLDE</sequence>
<evidence type="ECO:0000313" key="2">
    <source>
        <dbReference type="EMBL" id="CAL6021794.1"/>
    </source>
</evidence>
<organism evidence="1">
    <name type="scientific">Hexamita inflata</name>
    <dbReference type="NCBI Taxonomy" id="28002"/>
    <lineage>
        <taxon>Eukaryota</taxon>
        <taxon>Metamonada</taxon>
        <taxon>Diplomonadida</taxon>
        <taxon>Hexamitidae</taxon>
        <taxon>Hexamitinae</taxon>
        <taxon>Hexamita</taxon>
    </lineage>
</organism>
<dbReference type="Proteomes" id="UP001642409">
    <property type="component" value="Unassembled WGS sequence"/>
</dbReference>
<protein>
    <submittedName>
        <fullName evidence="2">Hypothetical_protein</fullName>
    </submittedName>
</protein>
<reference evidence="2 3" key="2">
    <citation type="submission" date="2024-07" db="EMBL/GenBank/DDBJ databases">
        <authorList>
            <person name="Akdeniz Z."/>
        </authorList>
    </citation>
    <scope>NUCLEOTIDE SEQUENCE [LARGE SCALE GENOMIC DNA]</scope>
</reference>
<reference evidence="1" key="1">
    <citation type="submission" date="2023-06" db="EMBL/GenBank/DDBJ databases">
        <authorList>
            <person name="Kurt Z."/>
        </authorList>
    </citation>
    <scope>NUCLEOTIDE SEQUENCE</scope>
</reference>
<dbReference type="EMBL" id="CATOUU010000762">
    <property type="protein sequence ID" value="CAI9946516.1"/>
    <property type="molecule type" value="Genomic_DNA"/>
</dbReference>
<comment type="caution">
    <text evidence="1">The sequence shown here is derived from an EMBL/GenBank/DDBJ whole genome shotgun (WGS) entry which is preliminary data.</text>
</comment>
<evidence type="ECO:0000313" key="1">
    <source>
        <dbReference type="EMBL" id="CAI9946516.1"/>
    </source>
</evidence>
<proteinExistence type="predicted"/>
<dbReference type="AlphaFoldDB" id="A0AA86PV49"/>
<gene>
    <name evidence="2" type="ORF">HINF_LOCUS28342</name>
    <name evidence="1" type="ORF">HINF_LOCUS34161</name>
</gene>